<accession>A0A8J2U153</accession>
<evidence type="ECO:0000313" key="3">
    <source>
        <dbReference type="Proteomes" id="UP000616114"/>
    </source>
</evidence>
<reference evidence="2" key="1">
    <citation type="journal article" date="2014" name="Int. J. Syst. Evol. Microbiol.">
        <title>Complete genome sequence of Corynebacterium casei LMG S-19264T (=DSM 44701T), isolated from a smear-ripened cheese.</title>
        <authorList>
            <consortium name="US DOE Joint Genome Institute (JGI-PGF)"/>
            <person name="Walter F."/>
            <person name="Albersmeier A."/>
            <person name="Kalinowski J."/>
            <person name="Ruckert C."/>
        </authorList>
    </citation>
    <scope>NUCLEOTIDE SEQUENCE</scope>
    <source>
        <strain evidence="2">CGMCC 1.12785</strain>
    </source>
</reference>
<protein>
    <submittedName>
        <fullName evidence="2">Uncharacterized protein</fullName>
    </submittedName>
</protein>
<comment type="caution">
    <text evidence="2">The sequence shown here is derived from an EMBL/GenBank/DDBJ whole genome shotgun (WGS) entry which is preliminary data.</text>
</comment>
<dbReference type="Proteomes" id="UP000616114">
    <property type="component" value="Unassembled WGS sequence"/>
</dbReference>
<dbReference type="EMBL" id="BMFY01000022">
    <property type="protein sequence ID" value="GGA28055.1"/>
    <property type="molecule type" value="Genomic_DNA"/>
</dbReference>
<dbReference type="AlphaFoldDB" id="A0A8J2U153"/>
<feature type="compositionally biased region" description="Basic and acidic residues" evidence="1">
    <location>
        <begin position="18"/>
        <end position="29"/>
    </location>
</feature>
<evidence type="ECO:0000256" key="1">
    <source>
        <dbReference type="SAM" id="MobiDB-lite"/>
    </source>
</evidence>
<evidence type="ECO:0000313" key="2">
    <source>
        <dbReference type="EMBL" id="GGA28055.1"/>
    </source>
</evidence>
<keyword evidence="3" id="KW-1185">Reference proteome</keyword>
<organism evidence="2 3">
    <name type="scientific">Sediminivirga luteola</name>
    <dbReference type="NCBI Taxonomy" id="1774748"/>
    <lineage>
        <taxon>Bacteria</taxon>
        <taxon>Bacillati</taxon>
        <taxon>Actinomycetota</taxon>
        <taxon>Actinomycetes</taxon>
        <taxon>Micrococcales</taxon>
        <taxon>Brevibacteriaceae</taxon>
        <taxon>Sediminivirga</taxon>
    </lineage>
</organism>
<feature type="region of interest" description="Disordered" evidence="1">
    <location>
        <begin position="1"/>
        <end position="45"/>
    </location>
</feature>
<proteinExistence type="predicted"/>
<sequence>MLSHDASLCRRKLAGTQRNERPRRTDQRFPGHLAAKPPGTAGTRSRTALWASDCDAGMTGLVPVPGAEP</sequence>
<gene>
    <name evidence="2" type="ORF">GCM10011333_33520</name>
</gene>
<name>A0A8J2U153_9MICO</name>
<reference evidence="2" key="2">
    <citation type="submission" date="2020-09" db="EMBL/GenBank/DDBJ databases">
        <authorList>
            <person name="Sun Q."/>
            <person name="Zhou Y."/>
        </authorList>
    </citation>
    <scope>NUCLEOTIDE SEQUENCE</scope>
    <source>
        <strain evidence="2">CGMCC 1.12785</strain>
    </source>
</reference>